<sequence length="76" mass="8072">MSRDTYEDIAQNLTDKMKRTLTPANDGVFSKNCLGVVTAKDDVTEGTDDSGKGANYDGGGTHVVTPTPPTTPRKGR</sequence>
<gene>
    <name evidence="2" type="ORF">HPB52_014735</name>
</gene>
<organism evidence="2 3">
    <name type="scientific">Rhipicephalus sanguineus</name>
    <name type="common">Brown dog tick</name>
    <name type="synonym">Ixodes sanguineus</name>
    <dbReference type="NCBI Taxonomy" id="34632"/>
    <lineage>
        <taxon>Eukaryota</taxon>
        <taxon>Metazoa</taxon>
        <taxon>Ecdysozoa</taxon>
        <taxon>Arthropoda</taxon>
        <taxon>Chelicerata</taxon>
        <taxon>Arachnida</taxon>
        <taxon>Acari</taxon>
        <taxon>Parasitiformes</taxon>
        <taxon>Ixodida</taxon>
        <taxon>Ixodoidea</taxon>
        <taxon>Ixodidae</taxon>
        <taxon>Rhipicephalinae</taxon>
        <taxon>Rhipicephalus</taxon>
        <taxon>Rhipicephalus</taxon>
    </lineage>
</organism>
<evidence type="ECO:0000256" key="1">
    <source>
        <dbReference type="SAM" id="MobiDB-lite"/>
    </source>
</evidence>
<protein>
    <submittedName>
        <fullName evidence="2">Uncharacterized protein</fullName>
    </submittedName>
</protein>
<dbReference type="EMBL" id="JABSTV010001249">
    <property type="protein sequence ID" value="KAH7962180.1"/>
    <property type="molecule type" value="Genomic_DNA"/>
</dbReference>
<dbReference type="Proteomes" id="UP000821837">
    <property type="component" value="Chromosome 3"/>
</dbReference>
<evidence type="ECO:0000313" key="3">
    <source>
        <dbReference type="Proteomes" id="UP000821837"/>
    </source>
</evidence>
<name>A0A9D4Q0C4_RHISA</name>
<reference evidence="2" key="1">
    <citation type="journal article" date="2020" name="Cell">
        <title>Large-Scale Comparative Analyses of Tick Genomes Elucidate Their Genetic Diversity and Vector Capacities.</title>
        <authorList>
            <consortium name="Tick Genome and Microbiome Consortium (TIGMIC)"/>
            <person name="Jia N."/>
            <person name="Wang J."/>
            <person name="Shi W."/>
            <person name="Du L."/>
            <person name="Sun Y."/>
            <person name="Zhan W."/>
            <person name="Jiang J.F."/>
            <person name="Wang Q."/>
            <person name="Zhang B."/>
            <person name="Ji P."/>
            <person name="Bell-Sakyi L."/>
            <person name="Cui X.M."/>
            <person name="Yuan T.T."/>
            <person name="Jiang B.G."/>
            <person name="Yang W.F."/>
            <person name="Lam T.T."/>
            <person name="Chang Q.C."/>
            <person name="Ding S.J."/>
            <person name="Wang X.J."/>
            <person name="Zhu J.G."/>
            <person name="Ruan X.D."/>
            <person name="Zhao L."/>
            <person name="Wei J.T."/>
            <person name="Ye R.Z."/>
            <person name="Que T.C."/>
            <person name="Du C.H."/>
            <person name="Zhou Y.H."/>
            <person name="Cheng J.X."/>
            <person name="Dai P.F."/>
            <person name="Guo W.B."/>
            <person name="Han X.H."/>
            <person name="Huang E.J."/>
            <person name="Li L.F."/>
            <person name="Wei W."/>
            <person name="Gao Y.C."/>
            <person name="Liu J.Z."/>
            <person name="Shao H.Z."/>
            <person name="Wang X."/>
            <person name="Wang C.C."/>
            <person name="Yang T.C."/>
            <person name="Huo Q.B."/>
            <person name="Li W."/>
            <person name="Chen H.Y."/>
            <person name="Chen S.E."/>
            <person name="Zhou L.G."/>
            <person name="Ni X.B."/>
            <person name="Tian J.H."/>
            <person name="Sheng Y."/>
            <person name="Liu T."/>
            <person name="Pan Y.S."/>
            <person name="Xia L.Y."/>
            <person name="Li J."/>
            <person name="Zhao F."/>
            <person name="Cao W.C."/>
        </authorList>
    </citation>
    <scope>NUCLEOTIDE SEQUENCE</scope>
    <source>
        <strain evidence="2">Rsan-2018</strain>
    </source>
</reference>
<evidence type="ECO:0000313" key="2">
    <source>
        <dbReference type="EMBL" id="KAH7962180.1"/>
    </source>
</evidence>
<accession>A0A9D4Q0C4</accession>
<feature type="region of interest" description="Disordered" evidence="1">
    <location>
        <begin position="42"/>
        <end position="76"/>
    </location>
</feature>
<feature type="compositionally biased region" description="Pro residues" evidence="1">
    <location>
        <begin position="66"/>
        <end position="76"/>
    </location>
</feature>
<reference evidence="2" key="2">
    <citation type="submission" date="2021-09" db="EMBL/GenBank/DDBJ databases">
        <authorList>
            <person name="Jia N."/>
            <person name="Wang J."/>
            <person name="Shi W."/>
            <person name="Du L."/>
            <person name="Sun Y."/>
            <person name="Zhan W."/>
            <person name="Jiang J."/>
            <person name="Wang Q."/>
            <person name="Zhang B."/>
            <person name="Ji P."/>
            <person name="Sakyi L.B."/>
            <person name="Cui X."/>
            <person name="Yuan T."/>
            <person name="Jiang B."/>
            <person name="Yang W."/>
            <person name="Lam T.T.-Y."/>
            <person name="Chang Q."/>
            <person name="Ding S."/>
            <person name="Wang X."/>
            <person name="Zhu J."/>
            <person name="Ruan X."/>
            <person name="Zhao L."/>
            <person name="Wei J."/>
            <person name="Que T."/>
            <person name="Du C."/>
            <person name="Cheng J."/>
            <person name="Dai P."/>
            <person name="Han X."/>
            <person name="Huang E."/>
            <person name="Gao Y."/>
            <person name="Liu J."/>
            <person name="Shao H."/>
            <person name="Ye R."/>
            <person name="Li L."/>
            <person name="Wei W."/>
            <person name="Wang X."/>
            <person name="Wang C."/>
            <person name="Huo Q."/>
            <person name="Li W."/>
            <person name="Guo W."/>
            <person name="Chen H."/>
            <person name="Chen S."/>
            <person name="Zhou L."/>
            <person name="Zhou L."/>
            <person name="Ni X."/>
            <person name="Tian J."/>
            <person name="Zhou Y."/>
            <person name="Sheng Y."/>
            <person name="Liu T."/>
            <person name="Pan Y."/>
            <person name="Xia L."/>
            <person name="Li J."/>
            <person name="Zhao F."/>
            <person name="Cao W."/>
        </authorList>
    </citation>
    <scope>NUCLEOTIDE SEQUENCE</scope>
    <source>
        <strain evidence="2">Rsan-2018</strain>
        <tissue evidence="2">Larvae</tissue>
    </source>
</reference>
<proteinExistence type="predicted"/>
<keyword evidence="3" id="KW-1185">Reference proteome</keyword>
<dbReference type="AlphaFoldDB" id="A0A9D4Q0C4"/>
<comment type="caution">
    <text evidence="2">The sequence shown here is derived from an EMBL/GenBank/DDBJ whole genome shotgun (WGS) entry which is preliminary data.</text>
</comment>